<evidence type="ECO:0000313" key="7">
    <source>
        <dbReference type="EMBL" id="KAJ2921395.1"/>
    </source>
</evidence>
<evidence type="ECO:0000256" key="1">
    <source>
        <dbReference type="ARBA" id="ARBA00004141"/>
    </source>
</evidence>
<dbReference type="GO" id="GO:0016020">
    <property type="term" value="C:membrane"/>
    <property type="evidence" value="ECO:0007669"/>
    <property type="project" value="UniProtKB-SubCell"/>
</dbReference>
<comment type="subcellular location">
    <subcellularLocation>
        <location evidence="1">Membrane</location>
        <topology evidence="1">Multi-pass membrane protein</topology>
    </subcellularLocation>
</comment>
<dbReference type="Proteomes" id="UP001140091">
    <property type="component" value="Unassembled WGS sequence"/>
</dbReference>
<name>A0A9W8M779_9AGAR</name>
<dbReference type="Pfam" id="PF07690">
    <property type="entry name" value="MFS_1"/>
    <property type="match status" value="1"/>
</dbReference>
<evidence type="ECO:0000256" key="5">
    <source>
        <dbReference type="SAM" id="MobiDB-lite"/>
    </source>
</evidence>
<feature type="transmembrane region" description="Helical" evidence="6">
    <location>
        <begin position="175"/>
        <end position="200"/>
    </location>
</feature>
<keyword evidence="4 6" id="KW-0472">Membrane</keyword>
<dbReference type="PANTHER" id="PTHR23507">
    <property type="entry name" value="ZGC:174356"/>
    <property type="match status" value="1"/>
</dbReference>
<evidence type="ECO:0000313" key="8">
    <source>
        <dbReference type="Proteomes" id="UP001140091"/>
    </source>
</evidence>
<dbReference type="AlphaFoldDB" id="A0A9W8M779"/>
<sequence>MTRASTETEPLVSRGTDAATNDRQDSLSWWKRQSPWWALTALPLLSSTVAIVVAPKIEVYTALACIAHKPEVFEEHLTGGLLSIMGPAMRYVAAGALPQICATDPEVRRIVAKLSAAEVTTLGILSCLTTGWWASLSDRTGRRTLFFVSTFGMLCANVVYILVSKFWTSLPGGYWWILLGPLIEGSFGGFPASTVAFNSYVGDTTPESSRTLAINFGLLFAGYSCGPIIGDFATRHTGRVISVFYIAVVLQAIFILYTRFIMVEPLSEEKQHQARDNWKLHHEEARQNSQNQGWFAYVLNPLFSVFRPLTALKPTVNGHLDPLRKPKRDWSLLLAAISFGTLFIISGDVPFKFQYAAATFGWTAKENGYWLSLSSAARGLYLTAILPLIIKIFRPPTVEIEIQVPSDTEPSGFKTVKQKLESPTFDLRLARISILIEATSYVAMLVFPTPLTLYILGLMSTCGAGFPPAVQSVILSLYIQDGGQEIGKVFGALGVIQTLCAQIVSPMLYGFIYVATVTVFPLSIFATSLTAILSSASILWFVRMPSHDEVIAKHSGVPSPSPLSDSEADGDSSEANRVAPRGAGDLGPPLL</sequence>
<feature type="transmembrane region" description="Helical" evidence="6">
    <location>
        <begin position="369"/>
        <end position="390"/>
    </location>
</feature>
<organism evidence="7 8">
    <name type="scientific">Candolleomyces eurysporus</name>
    <dbReference type="NCBI Taxonomy" id="2828524"/>
    <lineage>
        <taxon>Eukaryota</taxon>
        <taxon>Fungi</taxon>
        <taxon>Dikarya</taxon>
        <taxon>Basidiomycota</taxon>
        <taxon>Agaricomycotina</taxon>
        <taxon>Agaricomycetes</taxon>
        <taxon>Agaricomycetidae</taxon>
        <taxon>Agaricales</taxon>
        <taxon>Agaricineae</taxon>
        <taxon>Psathyrellaceae</taxon>
        <taxon>Candolleomyces</taxon>
    </lineage>
</organism>
<dbReference type="SUPFAM" id="SSF103473">
    <property type="entry name" value="MFS general substrate transporter"/>
    <property type="match status" value="1"/>
</dbReference>
<dbReference type="Gene3D" id="1.20.1250.20">
    <property type="entry name" value="MFS general substrate transporter like domains"/>
    <property type="match status" value="1"/>
</dbReference>
<evidence type="ECO:0000256" key="4">
    <source>
        <dbReference type="ARBA" id="ARBA00023136"/>
    </source>
</evidence>
<gene>
    <name evidence="7" type="ORF">H1R20_g15697</name>
</gene>
<evidence type="ECO:0000256" key="3">
    <source>
        <dbReference type="ARBA" id="ARBA00022989"/>
    </source>
</evidence>
<evidence type="ECO:0000256" key="2">
    <source>
        <dbReference type="ARBA" id="ARBA00022692"/>
    </source>
</evidence>
<feature type="transmembrane region" description="Helical" evidence="6">
    <location>
        <begin position="453"/>
        <end position="478"/>
    </location>
</feature>
<feature type="transmembrane region" description="Helical" evidence="6">
    <location>
        <begin position="212"/>
        <end position="230"/>
    </location>
</feature>
<feature type="non-terminal residue" evidence="7">
    <location>
        <position position="1"/>
    </location>
</feature>
<feature type="transmembrane region" description="Helical" evidence="6">
    <location>
        <begin position="145"/>
        <end position="163"/>
    </location>
</feature>
<feature type="transmembrane region" description="Helical" evidence="6">
    <location>
        <begin position="429"/>
        <end position="447"/>
    </location>
</feature>
<feature type="transmembrane region" description="Helical" evidence="6">
    <location>
        <begin position="490"/>
        <end position="514"/>
    </location>
</feature>
<dbReference type="GO" id="GO:0022857">
    <property type="term" value="F:transmembrane transporter activity"/>
    <property type="evidence" value="ECO:0007669"/>
    <property type="project" value="InterPro"/>
</dbReference>
<dbReference type="OrthoDB" id="3026777at2759"/>
<reference evidence="7" key="1">
    <citation type="submission" date="2022-06" db="EMBL/GenBank/DDBJ databases">
        <title>Genome Sequence of Candolleomyces eurysporus.</title>
        <authorList>
            <person name="Buettner E."/>
        </authorList>
    </citation>
    <scope>NUCLEOTIDE SEQUENCE</scope>
    <source>
        <strain evidence="7">VTCC 930004</strain>
    </source>
</reference>
<dbReference type="InterPro" id="IPR011701">
    <property type="entry name" value="MFS"/>
</dbReference>
<dbReference type="EMBL" id="JANBPK010001611">
    <property type="protein sequence ID" value="KAJ2921395.1"/>
    <property type="molecule type" value="Genomic_DNA"/>
</dbReference>
<evidence type="ECO:0008006" key="9">
    <source>
        <dbReference type="Google" id="ProtNLM"/>
    </source>
</evidence>
<dbReference type="PANTHER" id="PTHR23507:SF1">
    <property type="entry name" value="FI18259P1-RELATED"/>
    <property type="match status" value="1"/>
</dbReference>
<feature type="transmembrane region" description="Helical" evidence="6">
    <location>
        <begin position="520"/>
        <end position="542"/>
    </location>
</feature>
<comment type="caution">
    <text evidence="7">The sequence shown here is derived from an EMBL/GenBank/DDBJ whole genome shotgun (WGS) entry which is preliminary data.</text>
</comment>
<keyword evidence="3 6" id="KW-1133">Transmembrane helix</keyword>
<feature type="transmembrane region" description="Helical" evidence="6">
    <location>
        <begin position="330"/>
        <end position="349"/>
    </location>
</feature>
<protein>
    <recommendedName>
        <fullName evidence="9">MFS general substrate transporter</fullName>
    </recommendedName>
</protein>
<accession>A0A9W8M779</accession>
<dbReference type="InterPro" id="IPR036259">
    <property type="entry name" value="MFS_trans_sf"/>
</dbReference>
<keyword evidence="2 6" id="KW-0812">Transmembrane</keyword>
<feature type="transmembrane region" description="Helical" evidence="6">
    <location>
        <begin position="242"/>
        <end position="262"/>
    </location>
</feature>
<keyword evidence="8" id="KW-1185">Reference proteome</keyword>
<feature type="region of interest" description="Disordered" evidence="5">
    <location>
        <begin position="553"/>
        <end position="591"/>
    </location>
</feature>
<proteinExistence type="predicted"/>
<evidence type="ECO:0000256" key="6">
    <source>
        <dbReference type="SAM" id="Phobius"/>
    </source>
</evidence>